<protein>
    <submittedName>
        <fullName evidence="4">BZ3500_MvSof-1268-A1-R1_Chr12-1g03668 protein</fullName>
    </submittedName>
</protein>
<feature type="domain" description="Amidohydrolase 3" evidence="3">
    <location>
        <begin position="137"/>
        <end position="217"/>
    </location>
</feature>
<dbReference type="Gene3D" id="3.10.310.70">
    <property type="match status" value="1"/>
</dbReference>
<dbReference type="InterPro" id="IPR013108">
    <property type="entry name" value="Amidohydro_3"/>
</dbReference>
<feature type="transmembrane region" description="Helical" evidence="2">
    <location>
        <begin position="45"/>
        <end position="61"/>
    </location>
</feature>
<evidence type="ECO:0000313" key="5">
    <source>
        <dbReference type="Proteomes" id="UP000249723"/>
    </source>
</evidence>
<dbReference type="InterPro" id="IPR011059">
    <property type="entry name" value="Metal-dep_hydrolase_composite"/>
</dbReference>
<organism evidence="4 5">
    <name type="scientific">Microbotryum saponariae</name>
    <dbReference type="NCBI Taxonomy" id="289078"/>
    <lineage>
        <taxon>Eukaryota</taxon>
        <taxon>Fungi</taxon>
        <taxon>Dikarya</taxon>
        <taxon>Basidiomycota</taxon>
        <taxon>Pucciniomycotina</taxon>
        <taxon>Microbotryomycetes</taxon>
        <taxon>Microbotryales</taxon>
        <taxon>Microbotryaceae</taxon>
        <taxon>Microbotryum</taxon>
    </lineage>
</organism>
<evidence type="ECO:0000256" key="2">
    <source>
        <dbReference type="SAM" id="Phobius"/>
    </source>
</evidence>
<keyword evidence="2" id="KW-0472">Membrane</keyword>
<dbReference type="Proteomes" id="UP000249723">
    <property type="component" value="Unassembled WGS sequence"/>
</dbReference>
<accession>A0A2X0L7J2</accession>
<dbReference type="InterPro" id="IPR032466">
    <property type="entry name" value="Metal_Hydrolase"/>
</dbReference>
<dbReference type="GO" id="GO:0016810">
    <property type="term" value="F:hydrolase activity, acting on carbon-nitrogen (but not peptide) bonds"/>
    <property type="evidence" value="ECO:0007669"/>
    <property type="project" value="InterPro"/>
</dbReference>
<dbReference type="InterPro" id="IPR033932">
    <property type="entry name" value="YtcJ-like"/>
</dbReference>
<proteinExistence type="predicted"/>
<evidence type="ECO:0000259" key="3">
    <source>
        <dbReference type="Pfam" id="PF07969"/>
    </source>
</evidence>
<reference evidence="5" key="1">
    <citation type="submission" date="2016-10" db="EMBL/GenBank/DDBJ databases">
        <authorList>
            <person name="Jeantristanb JTB J.-T."/>
            <person name="Ricardo R."/>
        </authorList>
    </citation>
    <scope>NUCLEOTIDE SEQUENCE [LARGE SCALE GENOMIC DNA]</scope>
</reference>
<keyword evidence="2" id="KW-1133">Transmembrane helix</keyword>
<keyword evidence="2" id="KW-0812">Transmembrane</keyword>
<evidence type="ECO:0000313" key="4">
    <source>
        <dbReference type="EMBL" id="SCZ94801.1"/>
    </source>
</evidence>
<dbReference type="PANTHER" id="PTHR22642">
    <property type="entry name" value="IMIDAZOLONEPROPIONASE"/>
    <property type="match status" value="1"/>
</dbReference>
<dbReference type="Gene3D" id="3.20.20.140">
    <property type="entry name" value="Metal-dependent hydrolases"/>
    <property type="match status" value="1"/>
</dbReference>
<dbReference type="SUPFAM" id="SSF51556">
    <property type="entry name" value="Metallo-dependent hydrolases"/>
    <property type="match status" value="1"/>
</dbReference>
<feature type="domain" description="Amidohydrolase 3" evidence="3">
    <location>
        <begin position="257"/>
        <end position="640"/>
    </location>
</feature>
<dbReference type="PANTHER" id="PTHR22642:SF2">
    <property type="entry name" value="PROTEIN LONG AFTER FAR-RED 3"/>
    <property type="match status" value="1"/>
</dbReference>
<name>A0A2X0L7J2_9BASI</name>
<dbReference type="STRING" id="289078.A0A2X0L7J2"/>
<sequence>MTLRQRKPVISSSPSSNPPALASSGSASAKERRVPRGMTMSRPRLALLFAPLILGWIILFQRRSSPIQHLPKTYAICSYRNSSQVYTFDANESKRGCVVVRNGKIVDTGDLAHVRQVYGDEQMVGKDSGIKVYRLRKGQMLLPGLTDAHAHVLQNGEAATAVDLVGSTSVQDVIERIATFIEKDDDLRKDHSRFILGLGWDQTKWPGGEFPTSDDLERDPRLAGRSIHLKRSPSSHSGPEFGALDRHSLTRTEPSFAVDVHAIWVSKTILDRMGSLPEHVTGGLIVRAPDGSPTGIFLDNAMALVAAVIPPWTDEDRLRFLTSTAREMLNLGLTSVHDASLSLSDINFLRKIDQEGRLPIRIYGMVSCEPLNSYCGEKVTKYKGERFEVRAVKIFTDGALGSWGAAMKEDYSDRKGEKGILISPEEEIGPLVKKWIDKGFQVNSHVIGDHAAEIILDAYEKHTPAGVSPKELRLRLEHAQILSQDDIARTGRLGIISSMQPTHATSDMSYAEKRIGPERIKGAYAWASLKAAGSPIALGSDFPVEKVNPMLGIYAATTRKWINGDSPHGTDGWYPSERLSMLDTLHGFTTGAAYAAFQEDQLGSVERGKEADLTILDRDLFEVEDFEIAEVKVVATIVGGGCSRASCRV</sequence>
<dbReference type="SUPFAM" id="SSF51338">
    <property type="entry name" value="Composite domain of metallo-dependent hydrolases"/>
    <property type="match status" value="1"/>
</dbReference>
<gene>
    <name evidence="4" type="ORF">BZ3500_MVSOF-1268-A1-R1_CHR12-1G03668</name>
</gene>
<dbReference type="Pfam" id="PF07969">
    <property type="entry name" value="Amidohydro_3"/>
    <property type="match status" value="2"/>
</dbReference>
<dbReference type="CDD" id="cd01300">
    <property type="entry name" value="YtcJ_like"/>
    <property type="match status" value="1"/>
</dbReference>
<feature type="compositionally biased region" description="Low complexity" evidence="1">
    <location>
        <begin position="11"/>
        <end position="28"/>
    </location>
</feature>
<feature type="region of interest" description="Disordered" evidence="1">
    <location>
        <begin position="1"/>
        <end position="36"/>
    </location>
</feature>
<keyword evidence="5" id="KW-1185">Reference proteome</keyword>
<evidence type="ECO:0000256" key="1">
    <source>
        <dbReference type="SAM" id="MobiDB-lite"/>
    </source>
</evidence>
<dbReference type="AlphaFoldDB" id="A0A2X0L7J2"/>
<dbReference type="EMBL" id="FMWP01000054">
    <property type="protein sequence ID" value="SCZ94801.1"/>
    <property type="molecule type" value="Genomic_DNA"/>
</dbReference>
<dbReference type="Gene3D" id="2.30.40.10">
    <property type="entry name" value="Urease, subunit C, domain 1"/>
    <property type="match status" value="1"/>
</dbReference>